<dbReference type="Gene3D" id="3.10.100.10">
    <property type="entry name" value="Mannose-Binding Protein A, subunit A"/>
    <property type="match status" value="1"/>
</dbReference>
<evidence type="ECO:0000259" key="2">
    <source>
        <dbReference type="PROSITE" id="PS50041"/>
    </source>
</evidence>
<dbReference type="CDD" id="cd00037">
    <property type="entry name" value="CLECT"/>
    <property type="match status" value="1"/>
</dbReference>
<keyword evidence="1" id="KW-0430">Lectin</keyword>
<comment type="caution">
    <text evidence="3">The sequence shown here is derived from an EMBL/GenBank/DDBJ whole genome shotgun (WGS) entry which is preliminary data.</text>
</comment>
<dbReference type="OrthoDB" id="6039019at2759"/>
<name>A0A8B6E5J5_MYTGA</name>
<dbReference type="GO" id="GO:0030246">
    <property type="term" value="F:carbohydrate binding"/>
    <property type="evidence" value="ECO:0007669"/>
    <property type="project" value="UniProtKB-KW"/>
</dbReference>
<dbReference type="PANTHER" id="PTHR22799:SF6">
    <property type="entry name" value="C-TYPE LECTIN DOMAIN FAMILY 4 MEMBER M-LIKE"/>
    <property type="match status" value="1"/>
</dbReference>
<dbReference type="InterPro" id="IPR051663">
    <property type="entry name" value="CLec_Tetranectin-domain"/>
</dbReference>
<dbReference type="InterPro" id="IPR016186">
    <property type="entry name" value="C-type_lectin-like/link_sf"/>
</dbReference>
<accession>A0A8B6E5J5</accession>
<evidence type="ECO:0000313" key="4">
    <source>
        <dbReference type="Proteomes" id="UP000596742"/>
    </source>
</evidence>
<dbReference type="PROSITE" id="PS50041">
    <property type="entry name" value="C_TYPE_LECTIN_2"/>
    <property type="match status" value="1"/>
</dbReference>
<dbReference type="InterPro" id="IPR001304">
    <property type="entry name" value="C-type_lectin-like"/>
</dbReference>
<reference evidence="3" key="1">
    <citation type="submission" date="2018-11" db="EMBL/GenBank/DDBJ databases">
        <authorList>
            <person name="Alioto T."/>
            <person name="Alioto T."/>
        </authorList>
    </citation>
    <scope>NUCLEOTIDE SEQUENCE</scope>
</reference>
<dbReference type="SMART" id="SM00034">
    <property type="entry name" value="CLECT"/>
    <property type="match status" value="1"/>
</dbReference>
<dbReference type="AlphaFoldDB" id="A0A8B6E5J5"/>
<organism evidence="3 4">
    <name type="scientific">Mytilus galloprovincialis</name>
    <name type="common">Mediterranean mussel</name>
    <dbReference type="NCBI Taxonomy" id="29158"/>
    <lineage>
        <taxon>Eukaryota</taxon>
        <taxon>Metazoa</taxon>
        <taxon>Spiralia</taxon>
        <taxon>Lophotrochozoa</taxon>
        <taxon>Mollusca</taxon>
        <taxon>Bivalvia</taxon>
        <taxon>Autobranchia</taxon>
        <taxon>Pteriomorphia</taxon>
        <taxon>Mytilida</taxon>
        <taxon>Mytiloidea</taxon>
        <taxon>Mytilidae</taxon>
        <taxon>Mytilinae</taxon>
        <taxon>Mytilus</taxon>
    </lineage>
</organism>
<protein>
    <recommendedName>
        <fullName evidence="2">C-type lectin domain-containing protein</fullName>
    </recommendedName>
</protein>
<keyword evidence="4" id="KW-1185">Reference proteome</keyword>
<dbReference type="PANTHER" id="PTHR22799">
    <property type="entry name" value="TETRANECTIN-RELATED"/>
    <property type="match status" value="1"/>
</dbReference>
<evidence type="ECO:0000256" key="1">
    <source>
        <dbReference type="ARBA" id="ARBA00022734"/>
    </source>
</evidence>
<evidence type="ECO:0000313" key="3">
    <source>
        <dbReference type="EMBL" id="VDI30031.1"/>
    </source>
</evidence>
<dbReference type="Proteomes" id="UP000596742">
    <property type="component" value="Unassembled WGS sequence"/>
</dbReference>
<dbReference type="EMBL" id="UYJE01004645">
    <property type="protein sequence ID" value="VDI30031.1"/>
    <property type="molecule type" value="Genomic_DNA"/>
</dbReference>
<dbReference type="Pfam" id="PF00059">
    <property type="entry name" value="Lectin_C"/>
    <property type="match status" value="1"/>
</dbReference>
<proteinExistence type="predicted"/>
<sequence>MAQCNNNKQCLSFFYNKKLRKCVLHRKHFYQSFSTPEISEEGWKYYTAKYDGTKKCSVGYTFCRELDYCYKIFRGTRDIGGAKWRCNSVGGQLSAINSPEKQDFLEHVMVGRPHRPVLIDGEKQPDDTWRQENGSLLTYSNWYPNEPNADGNCIQLCTGDKWCDVHCRFVQDVLYMCEE</sequence>
<gene>
    <name evidence="3" type="ORF">MGAL_10B061905</name>
</gene>
<feature type="domain" description="C-type lectin" evidence="2">
    <location>
        <begin position="65"/>
        <end position="167"/>
    </location>
</feature>
<dbReference type="SUPFAM" id="SSF56436">
    <property type="entry name" value="C-type lectin-like"/>
    <property type="match status" value="1"/>
</dbReference>
<dbReference type="InterPro" id="IPR016187">
    <property type="entry name" value="CTDL_fold"/>
</dbReference>